<proteinExistence type="predicted"/>
<protein>
    <submittedName>
        <fullName evidence="2">Uncharacterized protein</fullName>
    </submittedName>
</protein>
<feature type="region of interest" description="Disordered" evidence="1">
    <location>
        <begin position="27"/>
        <end position="59"/>
    </location>
</feature>
<sequence>MHRMMKTALKRGKQPRRYLPSGRFRMTFNGRQMRGGPAVRGVEKQKPERKAPVSVCSEATRGGRTAATVRFEGF</sequence>
<evidence type="ECO:0000313" key="3">
    <source>
        <dbReference type="Proteomes" id="UP000198638"/>
    </source>
</evidence>
<dbReference type="RefSeq" id="WP_090527158.1">
    <property type="nucleotide sequence ID" value="NZ_FNRQ01000001.1"/>
</dbReference>
<accession>A0A1H3XUW6</accession>
<dbReference type="AlphaFoldDB" id="A0A1H3XUW6"/>
<feature type="compositionally biased region" description="Basic and acidic residues" evidence="1">
    <location>
        <begin position="41"/>
        <end position="51"/>
    </location>
</feature>
<reference evidence="3" key="1">
    <citation type="submission" date="2016-10" db="EMBL/GenBank/DDBJ databases">
        <authorList>
            <person name="Varghese N."/>
            <person name="Submissions S."/>
        </authorList>
    </citation>
    <scope>NUCLEOTIDE SEQUENCE [LARGE SCALE GENOMIC DNA]</scope>
    <source>
        <strain evidence="3">LMG 24000</strain>
    </source>
</reference>
<dbReference type="EMBL" id="FNRQ01000001">
    <property type="protein sequence ID" value="SEA02661.1"/>
    <property type="molecule type" value="Genomic_DNA"/>
</dbReference>
<evidence type="ECO:0000313" key="2">
    <source>
        <dbReference type="EMBL" id="SEA02661.1"/>
    </source>
</evidence>
<name>A0A1H3XUW6_9BURK</name>
<gene>
    <name evidence="2" type="ORF">SAMN05192564_1015</name>
</gene>
<keyword evidence="3" id="KW-1185">Reference proteome</keyword>
<dbReference type="Proteomes" id="UP000198638">
    <property type="component" value="Unassembled WGS sequence"/>
</dbReference>
<organism evidence="2 3">
    <name type="scientific">Paraburkholderia sartisoli</name>
    <dbReference type="NCBI Taxonomy" id="83784"/>
    <lineage>
        <taxon>Bacteria</taxon>
        <taxon>Pseudomonadati</taxon>
        <taxon>Pseudomonadota</taxon>
        <taxon>Betaproteobacteria</taxon>
        <taxon>Burkholderiales</taxon>
        <taxon>Burkholderiaceae</taxon>
        <taxon>Paraburkholderia</taxon>
    </lineage>
</organism>
<evidence type="ECO:0000256" key="1">
    <source>
        <dbReference type="SAM" id="MobiDB-lite"/>
    </source>
</evidence>